<comment type="caution">
    <text evidence="11">The sequence shown here is derived from an EMBL/GenBank/DDBJ whole genome shotgun (WGS) entry which is preliminary data.</text>
</comment>
<dbReference type="SUPFAM" id="SSF51445">
    <property type="entry name" value="(Trans)glycosidases"/>
    <property type="match status" value="1"/>
</dbReference>
<feature type="compositionally biased region" description="Polar residues" evidence="7">
    <location>
        <begin position="1737"/>
        <end position="1747"/>
    </location>
</feature>
<dbReference type="Pfam" id="PF00128">
    <property type="entry name" value="Alpha-amylase"/>
    <property type="match status" value="1"/>
</dbReference>
<dbReference type="Pfam" id="PF26122">
    <property type="entry name" value="CBM_Mok13"/>
    <property type="match status" value="1"/>
</dbReference>
<evidence type="ECO:0000256" key="8">
    <source>
        <dbReference type="SAM" id="Phobius"/>
    </source>
</evidence>
<protein>
    <recommendedName>
        <fullName evidence="2">alpha-1,3-glucan synthase</fullName>
        <ecNumber evidence="2">2.4.1.183</ecNumber>
    </recommendedName>
</protein>
<feature type="transmembrane region" description="Helical" evidence="8">
    <location>
        <begin position="2262"/>
        <end position="2282"/>
    </location>
</feature>
<gene>
    <name evidence="11" type="primary">ags1</name>
    <name evidence="11" type="ORF">LTR24_003063</name>
</gene>
<dbReference type="PANTHER" id="PTHR47182:SF2">
    <property type="entry name" value="CELL WALL ALPHA-1,3-GLUCAN SYNTHASE AGS1"/>
    <property type="match status" value="1"/>
</dbReference>
<evidence type="ECO:0000256" key="7">
    <source>
        <dbReference type="SAM" id="MobiDB-lite"/>
    </source>
</evidence>
<dbReference type="Pfam" id="PF08323">
    <property type="entry name" value="Glyco_transf_5"/>
    <property type="match status" value="1"/>
</dbReference>
<feature type="transmembrane region" description="Helical" evidence="8">
    <location>
        <begin position="2400"/>
        <end position="2418"/>
    </location>
</feature>
<evidence type="ECO:0000256" key="3">
    <source>
        <dbReference type="ARBA" id="ARBA00022676"/>
    </source>
</evidence>
<dbReference type="InterPro" id="IPR058657">
    <property type="entry name" value="Mok11-13/Ags1-like_Ig"/>
</dbReference>
<dbReference type="InterPro" id="IPR058658">
    <property type="entry name" value="Mok11-13/Ags1-like_Ig_2"/>
</dbReference>
<feature type="domain" description="Glycosyl hydrolase family 13 catalytic" evidence="10">
    <location>
        <begin position="65"/>
        <end position="518"/>
    </location>
</feature>
<accession>A0ABR0KHR9</accession>
<keyword evidence="8" id="KW-0472">Membrane</keyword>
<feature type="transmembrane region" description="Helical" evidence="8">
    <location>
        <begin position="2108"/>
        <end position="2131"/>
    </location>
</feature>
<dbReference type="Gene3D" id="3.20.20.80">
    <property type="entry name" value="Glycosidases"/>
    <property type="match status" value="1"/>
</dbReference>
<dbReference type="EMBL" id="JAVRRG010000028">
    <property type="protein sequence ID" value="KAK5095352.1"/>
    <property type="molecule type" value="Genomic_DNA"/>
</dbReference>
<keyword evidence="12" id="KW-1185">Reference proteome</keyword>
<keyword evidence="8" id="KW-0812">Transmembrane</keyword>
<evidence type="ECO:0000256" key="9">
    <source>
        <dbReference type="SAM" id="SignalP"/>
    </source>
</evidence>
<dbReference type="PANTHER" id="PTHR47182">
    <property type="entry name" value="CELL WALL ALPHA-1,3-GLUCAN SYNTHASE AGS1-RELATED"/>
    <property type="match status" value="1"/>
</dbReference>
<keyword evidence="4 11" id="KW-0808">Transferase</keyword>
<keyword evidence="5" id="KW-0961">Cell wall biogenesis/degradation</keyword>
<proteinExistence type="inferred from homology"/>
<evidence type="ECO:0000256" key="4">
    <source>
        <dbReference type="ARBA" id="ARBA00022679"/>
    </source>
</evidence>
<keyword evidence="8" id="KW-1133">Transmembrane helix</keyword>
<keyword evidence="9" id="KW-0732">Signal</keyword>
<keyword evidence="3 11" id="KW-0328">Glycosyltransferase</keyword>
<dbReference type="InterPro" id="IPR058654">
    <property type="entry name" value="Mok11-14/Ags1-like_TM"/>
</dbReference>
<feature type="transmembrane region" description="Helical" evidence="8">
    <location>
        <begin position="2446"/>
        <end position="2465"/>
    </location>
</feature>
<dbReference type="Pfam" id="PF26108">
    <property type="entry name" value="GH_Mok13"/>
    <property type="match status" value="1"/>
</dbReference>
<feature type="signal peptide" evidence="9">
    <location>
        <begin position="1"/>
        <end position="19"/>
    </location>
</feature>
<feature type="transmembrane region" description="Helical" evidence="8">
    <location>
        <begin position="2143"/>
        <end position="2161"/>
    </location>
</feature>
<feature type="transmembrane region" description="Helical" evidence="8">
    <location>
        <begin position="2327"/>
        <end position="2346"/>
    </location>
</feature>
<feature type="region of interest" description="Disordered" evidence="7">
    <location>
        <begin position="1736"/>
        <end position="1815"/>
    </location>
</feature>
<evidence type="ECO:0000259" key="10">
    <source>
        <dbReference type="SMART" id="SM00642"/>
    </source>
</evidence>
<dbReference type="InterPro" id="IPR001296">
    <property type="entry name" value="Glyco_trans_1"/>
</dbReference>
<feature type="transmembrane region" description="Helical" evidence="8">
    <location>
        <begin position="1080"/>
        <end position="1105"/>
    </location>
</feature>
<feature type="transmembrane region" description="Helical" evidence="8">
    <location>
        <begin position="2294"/>
        <end position="2315"/>
    </location>
</feature>
<reference evidence="11 12" key="1">
    <citation type="submission" date="2023-08" db="EMBL/GenBank/DDBJ databases">
        <title>Black Yeasts Isolated from many extreme environments.</title>
        <authorList>
            <person name="Coleine C."/>
            <person name="Stajich J.E."/>
            <person name="Selbmann L."/>
        </authorList>
    </citation>
    <scope>NUCLEOTIDE SEQUENCE [LARGE SCALE GENOMIC DNA]</scope>
    <source>
        <strain evidence="11 12">CCFEE 5885</strain>
    </source>
</reference>
<evidence type="ECO:0000313" key="11">
    <source>
        <dbReference type="EMBL" id="KAK5095352.1"/>
    </source>
</evidence>
<dbReference type="InterPro" id="IPR017853">
    <property type="entry name" value="GH"/>
</dbReference>
<evidence type="ECO:0000313" key="12">
    <source>
        <dbReference type="Proteomes" id="UP001345013"/>
    </source>
</evidence>
<sequence>MYRYLLTFLVTCLVTLSSSYNYDPAWTQYNLNTNQEASNPLDYSGAWEDHDFTASPKNWRFPFYTLFLDRFVNGDPTNDNINGTLFEHDLTSNQMRNGGDVQGLINSLDYLQGMGIKGLYVAGSPYLNQPWTYDSYSPLDLTILDWHFGDIAKWREAVDAIHERGMYVILDNTFATLGDLLGFEGYLNETTPFTLDEHKVVWKSERKYYDFEVTDHYNTTCDYPRFWLETGYPVGSDVTDQMKGCYGGEFDQYGDTEAFGVYPDWRRQLTKFASVQDRLREWHEPVRRKIENFYCMMIAQLDIDGMRYDKAMQSTADAMGSMNAAMRTCARKYGKENFFLPGEITGGNVAGSIFVGRGRQPDMLPENLTLAASLTNESDSKYFIREAGLEGIDSGAFHYTTYRTLTRFLGMDGNLEAGYDSPKNWVDQWNDFLITNDLVNANTGQVDPRHMYGVTNQDVFRWGAISQGVQRQLLGHFVTTMLLPGIPLLLWGEEQAFYILDNTATNYIFGRQPMNSAMAWMQHGCYRYADPSAQYYNWPIEAAREGCNDETQMYDHRDPTHPVRNILRHMYHLREQYPVLNDGMFLQQLSNQTNETVLPGSSGVATEFGLWSVLRSQFPGIQDLSAEGGQGDASIWLLYSNRNETTEYSFDCANNDTHLNTTALLAPFGSGTTVKNLFYPFDEVTLEASVKRLGINGSTDSNGCAASLEMPPFGFKAFVPTDQWVGSKPMLTEFSPGHDVRIASTVGVDESEEVEVELRFSQEMDCDSVTNSITFASTTLSGTTPSILTNSVSCNSFTTNDSSDYVGFIPSIWSWKAKLTEVENGVHSMTVSSPITADGNSATNATERLLFRIGQSENPVVFPRTANYSSSLVTKNDDKLMVHHKAAGASLWRYSTNWGTTFSDWLPYTGGNTTIEEQPWSGTKLQQWKGDHVRVEYFSPLVGQSDIVQQGDVDTKTKQRRFPHLFWNGPYNQYGYDAGLDNRMKQPDNGTWEHHFMAEWMDSGVLAQINVWGINPDGKPDQSFVFGDIDQDSVLDRLPPSSLSEVAINITDTPPKPHLGWRILLDDSTLTFSVLPYGSMWPQLIVFVLLAVVPILTAGVGVWLYMHSFYDIKYNEVGVAEKASFMTAAFKNVLGKGYHSLKDEPDSQNASSEKPTLLAALRHKSNTFLQTTGNLMTSGKRRTVLIATMEYDIEDWAIKIKIGGLGVMAQLMGKNLAHQDLIWVVPCVGGVDYPTDQPAEPMTVKIMGESYEVRVQYHVLRNITYVLLDAPVFRQQTKSDPYPARMDDMVSAIYYSAWNQCIAHTVNRFPIDLYHINDYHGTVAPLYLLPRTIPVCLSLHNAEFQGLWPMRTVKELNEVCSVFNLPVPIAQRYVQFGEVFNLLHAGASLLREHQQGFGAVGVSNKYGKRSYARYPIFWGLHKVGALPNPDPSDTAAWDKKLPKESDIQIDTEFEKSRGDLRKQAQEWAGLELNEKAELFVFVGRWSMQKGIDLIADVFPSVLEANPDIQLITIGPVIDLYGKFAAAKLDKMMKVYPGRVCSKPVFTALPPFIFSGAEFALIPSRDEPFGLVAVEFGRKGALGVGARVGGLGQMPGWWYTVESTTTSHLTGQFKSAIQQAIASKTEVRALMRARSAKQRFPVAQWVEDLEILQSTSIKIHDKVEASHRHSQAAQQFDLGHHLPLGATSGAQTPYGSGALTPRMSKASSAISLHKLNEKLNTAMAREDPIRLKKKSMIGKSQLSRQVSLGSRRGPGHIRPSDREETAQATQVTPTAPPVIGPITEEATTPQLPEIGTATTTPDEREHDSDGDDETDHIFADLDDHERPTPGEALTMPKMSYRATGSVPNLLTPSEPATPPRDMISPRLPPVNSGVQMSPSPGLNAGFADDPTLIASPAAVWARRHAPIRSSASMLSVDTVVGGKTNFNLQKVDPFFTDSSGEFYREFEHRLDGLNGGKTDKTCIEEYLIKSEKKWFDQFRDAKLGRFTAHNTPRHSFDVTNYDESRAASVLDSGDNHYEPDHEVPAEFLLGQDYVPPTGLRKFMQLRFFDWPVYSLFLAFGQIIAANSYQITLLTGEVGQPASKLYVVASIYLVTSVCWWFLFRRLPSRWALSLPFVFYGLAFFFIAMAHFGYGNTRGWVQNVGTAWYACASSSGSIFFALNFGDEGGAQTKTWVFRACIIQGTQQIYVVALWAWGSYLSKRNMEGLLASTPVSSSWQIVAVCIPIAFLLWGVGLINWFGLPTYYRQNPGKIPSFYTSIGRRKIILWFFVTVVIQNFFLSAPYGRSWSFLFSSQAAPTWTIVLLVLLFFIVVWAAFLGVFAQLSKSHSWILPLFAIGLGAPRWAQIWWGTSNIGLYLPWAPGGVAGSAILSRSLWLWLGTLDAIQGVGLGMILLVTLTRIHVAYTLIVAQVLGSIATMVARACAPNRIGPGPISPDISKGIGEIWQPWFWVGLVCNLGVCVGFFMFFRKEQLSKP</sequence>
<dbReference type="Gene3D" id="3.40.50.2000">
    <property type="entry name" value="Glycogen Phosphorylase B"/>
    <property type="match status" value="2"/>
</dbReference>
<dbReference type="Pfam" id="PF00534">
    <property type="entry name" value="Glycos_transf_1"/>
    <property type="match status" value="1"/>
</dbReference>
<evidence type="ECO:0000256" key="2">
    <source>
        <dbReference type="ARBA" id="ARBA00012688"/>
    </source>
</evidence>
<dbReference type="Pfam" id="PF26127">
    <property type="entry name" value="12TM_Mok13"/>
    <property type="match status" value="1"/>
</dbReference>
<dbReference type="Pfam" id="PF26114">
    <property type="entry name" value="Ig_2_Mok13"/>
    <property type="match status" value="1"/>
</dbReference>
<dbReference type="SUPFAM" id="SSF53756">
    <property type="entry name" value="UDP-Glycosyltransferase/glycogen phosphorylase"/>
    <property type="match status" value="1"/>
</dbReference>
<dbReference type="InterPro" id="IPR058656">
    <property type="entry name" value="Mok11-13/Ags1-like_GH"/>
</dbReference>
<comment type="catalytic activity">
    <reaction evidence="6">
        <text>[(1-&gt;3)-alpha-D-glucosyl](n) + UDP-alpha-D-glucose = [(1-&gt;3)-alpha-D-glucosyl](n+1) + UDP + H(+)</text>
        <dbReference type="Rhea" id="RHEA:19749"/>
        <dbReference type="Rhea" id="RHEA-COMP:11150"/>
        <dbReference type="Rhea" id="RHEA-COMP:11151"/>
        <dbReference type="ChEBI" id="CHEBI:15378"/>
        <dbReference type="ChEBI" id="CHEBI:28100"/>
        <dbReference type="ChEBI" id="CHEBI:58223"/>
        <dbReference type="ChEBI" id="CHEBI:58885"/>
        <dbReference type="EC" id="2.4.1.183"/>
    </reaction>
</comment>
<comment type="similarity">
    <text evidence="1">Belongs to the glycosyltransferase group 1 family.</text>
</comment>
<dbReference type="Proteomes" id="UP001345013">
    <property type="component" value="Unassembled WGS sequence"/>
</dbReference>
<feature type="transmembrane region" description="Helical" evidence="8">
    <location>
        <begin position="2173"/>
        <end position="2194"/>
    </location>
</feature>
<dbReference type="SMART" id="SM00642">
    <property type="entry name" value="Aamy"/>
    <property type="match status" value="1"/>
</dbReference>
<name>A0ABR0KHR9_9EURO</name>
<feature type="compositionally biased region" description="Polar residues" evidence="7">
    <location>
        <begin position="1784"/>
        <end position="1799"/>
    </location>
</feature>
<evidence type="ECO:0000256" key="6">
    <source>
        <dbReference type="ARBA" id="ARBA00048960"/>
    </source>
</evidence>
<feature type="transmembrane region" description="Helical" evidence="8">
    <location>
        <begin position="2214"/>
        <end position="2242"/>
    </location>
</feature>
<dbReference type="InterPro" id="IPR058659">
    <property type="entry name" value="Mok11-13/Ags1-like_CBM"/>
</dbReference>
<feature type="transmembrane region" description="Helical" evidence="8">
    <location>
        <begin position="2049"/>
        <end position="2071"/>
    </location>
</feature>
<evidence type="ECO:0000256" key="5">
    <source>
        <dbReference type="ARBA" id="ARBA00023316"/>
    </source>
</evidence>
<evidence type="ECO:0000256" key="1">
    <source>
        <dbReference type="ARBA" id="ARBA00006122"/>
    </source>
</evidence>
<organism evidence="11 12">
    <name type="scientific">Lithohypha guttulata</name>
    <dbReference type="NCBI Taxonomy" id="1690604"/>
    <lineage>
        <taxon>Eukaryota</taxon>
        <taxon>Fungi</taxon>
        <taxon>Dikarya</taxon>
        <taxon>Ascomycota</taxon>
        <taxon>Pezizomycotina</taxon>
        <taxon>Eurotiomycetes</taxon>
        <taxon>Chaetothyriomycetidae</taxon>
        <taxon>Chaetothyriales</taxon>
        <taxon>Trichomeriaceae</taxon>
        <taxon>Lithohypha</taxon>
    </lineage>
</organism>
<feature type="transmembrane region" description="Helical" evidence="8">
    <location>
        <begin position="2372"/>
        <end position="2393"/>
    </location>
</feature>
<dbReference type="CDD" id="cd11323">
    <property type="entry name" value="AmyAc_AGS"/>
    <property type="match status" value="1"/>
</dbReference>
<feature type="transmembrane region" description="Helical" evidence="8">
    <location>
        <begin position="2083"/>
        <end position="2101"/>
    </location>
</feature>
<dbReference type="EC" id="2.4.1.183" evidence="2"/>
<feature type="chain" id="PRO_5045598557" description="alpha-1,3-glucan synthase" evidence="9">
    <location>
        <begin position="20"/>
        <end position="2473"/>
    </location>
</feature>
<dbReference type="GO" id="GO:0047657">
    <property type="term" value="F:alpha-1,3-glucan synthase activity"/>
    <property type="evidence" value="ECO:0007669"/>
    <property type="project" value="UniProtKB-EC"/>
</dbReference>
<dbReference type="InterPro" id="IPR006047">
    <property type="entry name" value="GH13_cat_dom"/>
</dbReference>
<dbReference type="Pfam" id="PF26111">
    <property type="entry name" value="Ig_Mok13"/>
    <property type="match status" value="1"/>
</dbReference>
<dbReference type="InterPro" id="IPR013534">
    <property type="entry name" value="Starch_synth_cat_dom"/>
</dbReference>
<dbReference type="InterPro" id="IPR058655">
    <property type="entry name" value="Mok11-14/Ags1-like"/>
</dbReference>